<protein>
    <submittedName>
        <fullName evidence="1">Uncharacterized protein</fullName>
    </submittedName>
</protein>
<comment type="caution">
    <text evidence="1">The sequence shown here is derived from an EMBL/GenBank/DDBJ whole genome shotgun (WGS) entry which is preliminary data.</text>
</comment>
<proteinExistence type="predicted"/>
<dbReference type="EMBL" id="AKWE02000113">
    <property type="protein sequence ID" value="EMO57502.1"/>
    <property type="molecule type" value="Genomic_DNA"/>
</dbReference>
<gene>
    <name evidence="1" type="ORF">LEP1GSC161_3109</name>
</gene>
<dbReference type="AlphaFoldDB" id="M6VJ22"/>
<evidence type="ECO:0000313" key="2">
    <source>
        <dbReference type="Proteomes" id="UP000012149"/>
    </source>
</evidence>
<accession>M6VJ22</accession>
<dbReference type="Proteomes" id="UP000012149">
    <property type="component" value="Unassembled WGS sequence"/>
</dbReference>
<sequence length="77" mass="9084">MQKVESEFRISGEYRLKTGFFRFECEISFPAHLLRKSKKKSPAILTFQKPLNVNRLEAFDLFGRSNEIKNLKNLFSI</sequence>
<reference evidence="1 2" key="1">
    <citation type="submission" date="2013-01" db="EMBL/GenBank/DDBJ databases">
        <authorList>
            <person name="Harkins D.M."/>
            <person name="Durkin A.S."/>
            <person name="Brinkac L.M."/>
            <person name="Haft D.H."/>
            <person name="Selengut J.D."/>
            <person name="Sanka R."/>
            <person name="DePew J."/>
            <person name="Purushe J."/>
            <person name="Matthias M.A."/>
            <person name="Vinetz J.M."/>
            <person name="Sutton G.G."/>
            <person name="Nierman W.C."/>
            <person name="Fouts D.E."/>
        </authorList>
    </citation>
    <scope>NUCLEOTIDE SEQUENCE [LARGE SCALE GENOMIC DNA]</scope>
    <source>
        <strain evidence="1 2">CBC1416</strain>
    </source>
</reference>
<evidence type="ECO:0000313" key="1">
    <source>
        <dbReference type="EMBL" id="EMO57502.1"/>
    </source>
</evidence>
<name>M6VJ22_9LEPT</name>
<organism evidence="1 2">
    <name type="scientific">Leptospira santarosai str. CBC1416</name>
    <dbReference type="NCBI Taxonomy" id="1193059"/>
    <lineage>
        <taxon>Bacteria</taxon>
        <taxon>Pseudomonadati</taxon>
        <taxon>Spirochaetota</taxon>
        <taxon>Spirochaetia</taxon>
        <taxon>Leptospirales</taxon>
        <taxon>Leptospiraceae</taxon>
        <taxon>Leptospira</taxon>
    </lineage>
</organism>